<feature type="signal peptide" evidence="1">
    <location>
        <begin position="1"/>
        <end position="23"/>
    </location>
</feature>
<keyword evidence="4" id="KW-1185">Reference proteome</keyword>
<dbReference type="AlphaFoldDB" id="A0A6P1MAQ0"/>
<protein>
    <submittedName>
        <fullName evidence="3">DUF4163 domain-containing protein</fullName>
    </submittedName>
</protein>
<gene>
    <name evidence="3" type="ORF">Ami3637_04265</name>
</gene>
<evidence type="ECO:0000256" key="1">
    <source>
        <dbReference type="SAM" id="SignalP"/>
    </source>
</evidence>
<organism evidence="3 4">
    <name type="scientific">Aminipila terrae</name>
    <dbReference type="NCBI Taxonomy" id="2697030"/>
    <lineage>
        <taxon>Bacteria</taxon>
        <taxon>Bacillati</taxon>
        <taxon>Bacillota</taxon>
        <taxon>Clostridia</taxon>
        <taxon>Peptostreptococcales</taxon>
        <taxon>Anaerovoracaceae</taxon>
        <taxon>Aminipila</taxon>
    </lineage>
</organism>
<dbReference type="RefSeq" id="WP_162361474.1">
    <property type="nucleotide sequence ID" value="NZ_CP047591.1"/>
</dbReference>
<evidence type="ECO:0000313" key="4">
    <source>
        <dbReference type="Proteomes" id="UP000463883"/>
    </source>
</evidence>
<reference evidence="3 4" key="1">
    <citation type="submission" date="2020-01" db="EMBL/GenBank/DDBJ databases">
        <title>Genomic analysis of Aminipila sp. CBA3637.</title>
        <authorList>
            <person name="Kim Y.B."/>
            <person name="Roh S.W."/>
        </authorList>
    </citation>
    <scope>NUCLEOTIDE SEQUENCE [LARGE SCALE GENOMIC DNA]</scope>
    <source>
        <strain evidence="3 4">CBA3637</strain>
    </source>
</reference>
<sequence length="301" mass="33866">MKYNKKTVSVLLTLMLAFLIVGANTVPGVANSLKGKPSGDKSQSVKVSGANKQSQKSIKYNLVKQTFSKNKITIRYPQITNLGDNPKQKNLNDILKNDALKRLNNYKEWASAVEKPFENTIEASIDYKVKWKGTNLLSVAYSGYSCLDGEPPERDYNTVNLDLNSGKILMLKDFVKIDQSFINKFIARKFVSKNSLYPNNNKIIADQVYQSLDFLYQINSKPNYKNLQQYFEETDSISCNSMVTSCNFSYIADHSLGIVVAVSHASGNYAEFEIGFDEIRDNIKAGNIICKDFPKLVQPSK</sequence>
<evidence type="ECO:0000313" key="3">
    <source>
        <dbReference type="EMBL" id="QHI71700.1"/>
    </source>
</evidence>
<keyword evidence="1" id="KW-0732">Signal</keyword>
<dbReference type="InterPro" id="IPR025303">
    <property type="entry name" value="PdaC"/>
</dbReference>
<proteinExistence type="predicted"/>
<dbReference type="EMBL" id="CP047591">
    <property type="protein sequence ID" value="QHI71700.1"/>
    <property type="molecule type" value="Genomic_DNA"/>
</dbReference>
<feature type="domain" description="Deacetylase PdaC" evidence="2">
    <location>
        <begin position="71"/>
        <end position="144"/>
    </location>
</feature>
<dbReference type="Pfam" id="PF13739">
    <property type="entry name" value="PdaC"/>
    <property type="match status" value="1"/>
</dbReference>
<dbReference type="KEGG" id="amic:Ami3637_04265"/>
<evidence type="ECO:0000259" key="2">
    <source>
        <dbReference type="Pfam" id="PF13739"/>
    </source>
</evidence>
<accession>A0A6P1MAQ0</accession>
<feature type="chain" id="PRO_5039268980" evidence="1">
    <location>
        <begin position="24"/>
        <end position="301"/>
    </location>
</feature>
<dbReference type="Gene3D" id="3.30.565.40">
    <property type="entry name" value="Fervidobacterium nodosum Rt17-B1 like"/>
    <property type="match status" value="1"/>
</dbReference>
<name>A0A6P1MAQ0_9FIRM</name>
<dbReference type="Proteomes" id="UP000463883">
    <property type="component" value="Chromosome"/>
</dbReference>